<dbReference type="EMBL" id="JARXIC010000004">
    <property type="protein sequence ID" value="MDQ8193508.1"/>
    <property type="molecule type" value="Genomic_DNA"/>
</dbReference>
<evidence type="ECO:0000313" key="2">
    <source>
        <dbReference type="EMBL" id="MDQ8193508.1"/>
    </source>
</evidence>
<protein>
    <recommendedName>
        <fullName evidence="4">Type 4 fimbrial biogenesis protein PilX N-terminal domain-containing protein</fullName>
    </recommendedName>
</protein>
<evidence type="ECO:0008006" key="4">
    <source>
        <dbReference type="Google" id="ProtNLM"/>
    </source>
</evidence>
<reference evidence="2 3" key="1">
    <citation type="submission" date="2023-04" db="EMBL/GenBank/DDBJ databases">
        <title>A novel bacteria isolated from coastal sediment.</title>
        <authorList>
            <person name="Liu X.-J."/>
            <person name="Du Z.-J."/>
        </authorList>
    </citation>
    <scope>NUCLEOTIDE SEQUENCE [LARGE SCALE GENOMIC DNA]</scope>
    <source>
        <strain evidence="2 3">SDUM461004</strain>
    </source>
</reference>
<comment type="caution">
    <text evidence="2">The sequence shown here is derived from an EMBL/GenBank/DDBJ whole genome shotgun (WGS) entry which is preliminary data.</text>
</comment>
<sequence>MSEYKMHLTGKKQCGMQGFALVIALSLMSFILLLLLSLTTFIRVESEVSGQQLYQLKARQNAVLGAQIALADLQQALGPDQRINASAEILLPENTSSPRRFWVGAYQSWTASESSRPAPQLKRWLVSGSEDEVVRDDPSAVNFEHVTLDLVNASSDNQVEAGLVDVDAHNKYSWWISDENSKLGIETKITALGEFADWIAQSGGSAFPSLDFIEGLAGVDPFDVQINTVNTQRNIELIGADFVNHKEDLFHAVSPHSMGLLTNVRAGGLRRDFSFYLETSEGQRPIAPLYQHAGIDGINFSELWAYYNLWRQLGSGSGMSHPDGGSLPLGVPVLRGNADPETEASSPFSPYQRPIMIRAGWLISVKAEYSSDDDNYKVILVQDPIVTVWNPYDVTLEVPPESYMNIKAWGAPYNVNIYANGVLHDDRFISGSIGGHINLEIGVSGGDPLVMRPGEVLIYSQAGSAGADATDPVNDKNYPASFGWNRGSGGLQIVMNERVEAGDLIAVELEASNQQGAIGQGLVEFLEHVGSSSNGDAYAGGFLIDRKGWNADLSALDDPTLFPPIALRDIGKPEDLESTKQNIAFFSVAMRTEADSNRPSRFLSRVSRAAGGYDLQSFDADDIANQGIEIRMTGIDSNFSYPDFDILGGSGYYGGSYDSSAGNSTLITHSIPRAPIFSLAAFQHASASGIGSIHVLGPPAQFHVRKLEPVVNFAIGNSHSTPVIAPNASTGTTNDGMAAVDHSYWVNEALWDEWFFSSIAPQTASVFSVMRSQRKVFDDFLLNDVDLPNRHMRLNSSVDVVAATSALFAGDDPTSSAHTLSAQYLSIKGAFNVNSMNVDAWKGHLASLSDELIPRIDPASGAIAWDIPADIPMPGLSIPASGSIDVSELSDVSGSGQWLGYREVDDSMLQGLAESIVDEVRRRGPFLSMADFVNRRLSSDETLAKSGALQAALDATVNETLISDGNRSVALSDVPAGMPFRAAEVGARATGMPGYVDQADLLTVMGPSLAVRSDTFKIRTYGEVHDLAGNVVATARGEAIVQRSYDYIDESDSSELSQSELGSDVNRNFGRRFNIIAFRWLNDDDV</sequence>
<keyword evidence="3" id="KW-1185">Reference proteome</keyword>
<accession>A0ABU1AIQ8</accession>
<organism evidence="2 3">
    <name type="scientific">Thalassobacterium sedimentorum</name>
    <dbReference type="NCBI Taxonomy" id="3041258"/>
    <lineage>
        <taxon>Bacteria</taxon>
        <taxon>Pseudomonadati</taxon>
        <taxon>Verrucomicrobiota</taxon>
        <taxon>Opitutia</taxon>
        <taxon>Puniceicoccales</taxon>
        <taxon>Coraliomargaritaceae</taxon>
        <taxon>Thalassobacterium</taxon>
    </lineage>
</organism>
<name>A0ABU1AIQ8_9BACT</name>
<evidence type="ECO:0000313" key="3">
    <source>
        <dbReference type="Proteomes" id="UP001243717"/>
    </source>
</evidence>
<proteinExistence type="predicted"/>
<keyword evidence="1" id="KW-1133">Transmembrane helix</keyword>
<keyword evidence="1" id="KW-0812">Transmembrane</keyword>
<feature type="transmembrane region" description="Helical" evidence="1">
    <location>
        <begin position="21"/>
        <end position="42"/>
    </location>
</feature>
<dbReference type="Proteomes" id="UP001243717">
    <property type="component" value="Unassembled WGS sequence"/>
</dbReference>
<evidence type="ECO:0000256" key="1">
    <source>
        <dbReference type="SAM" id="Phobius"/>
    </source>
</evidence>
<keyword evidence="1" id="KW-0472">Membrane</keyword>
<gene>
    <name evidence="2" type="ORF">QEH59_03670</name>
</gene>